<keyword evidence="2" id="KW-0813">Transport</keyword>
<dbReference type="GO" id="GO:0016020">
    <property type="term" value="C:membrane"/>
    <property type="evidence" value="ECO:0007669"/>
    <property type="project" value="UniProtKB-SubCell"/>
</dbReference>
<feature type="signal peptide" evidence="8">
    <location>
        <begin position="1"/>
        <end position="19"/>
    </location>
</feature>
<dbReference type="InterPro" id="IPR011701">
    <property type="entry name" value="MFS"/>
</dbReference>
<keyword evidence="4" id="KW-0769">Symport</keyword>
<evidence type="ECO:0000256" key="2">
    <source>
        <dbReference type="ARBA" id="ARBA00022448"/>
    </source>
</evidence>
<feature type="transmembrane region" description="Helical" evidence="7">
    <location>
        <begin position="76"/>
        <end position="96"/>
    </location>
</feature>
<evidence type="ECO:0000256" key="7">
    <source>
        <dbReference type="SAM" id="Phobius"/>
    </source>
</evidence>
<feature type="transmembrane region" description="Helical" evidence="7">
    <location>
        <begin position="388"/>
        <end position="406"/>
    </location>
</feature>
<feature type="transmembrane region" description="Helical" evidence="7">
    <location>
        <begin position="426"/>
        <end position="447"/>
    </location>
</feature>
<dbReference type="Proteomes" id="UP001200034">
    <property type="component" value="Unassembled WGS sequence"/>
</dbReference>
<feature type="transmembrane region" description="Helical" evidence="7">
    <location>
        <begin position="252"/>
        <end position="276"/>
    </location>
</feature>
<dbReference type="Pfam" id="PF07690">
    <property type="entry name" value="MFS_1"/>
    <property type="match status" value="1"/>
</dbReference>
<feature type="transmembrane region" description="Helical" evidence="7">
    <location>
        <begin position="332"/>
        <end position="351"/>
    </location>
</feature>
<protein>
    <recommendedName>
        <fullName evidence="9">Major facilitator superfamily (MFS) profile domain-containing protein</fullName>
    </recommendedName>
</protein>
<evidence type="ECO:0000256" key="3">
    <source>
        <dbReference type="ARBA" id="ARBA00022692"/>
    </source>
</evidence>
<reference evidence="10" key="1">
    <citation type="journal article" date="2021" name="Mol. Ecol. Resour.">
        <title>Phylogenomic analyses of the genus Drosophila reveals genomic signals of climate adaptation.</title>
        <authorList>
            <person name="Li F."/>
            <person name="Rane R.V."/>
            <person name="Luria V."/>
            <person name="Xiong Z."/>
            <person name="Chen J."/>
            <person name="Li Z."/>
            <person name="Catullo R.A."/>
            <person name="Griffin P.C."/>
            <person name="Schiffer M."/>
            <person name="Pearce S."/>
            <person name="Lee S.F."/>
            <person name="McElroy K."/>
            <person name="Stocker A."/>
            <person name="Shirriffs J."/>
            <person name="Cockerell F."/>
            <person name="Coppin C."/>
            <person name="Sgro C.M."/>
            <person name="Karger A."/>
            <person name="Cain J.W."/>
            <person name="Weber J.A."/>
            <person name="Santpere G."/>
            <person name="Kirschner M.W."/>
            <person name="Hoffmann A.A."/>
            <person name="Oakeshott J.G."/>
            <person name="Zhang G."/>
        </authorList>
    </citation>
    <scope>NUCLEOTIDE SEQUENCE</scope>
    <source>
        <strain evidence="10">BGI-SZ-2011g</strain>
    </source>
</reference>
<dbReference type="InterPro" id="IPR050382">
    <property type="entry name" value="MFS_Na/Anion_cotransporter"/>
</dbReference>
<dbReference type="CDD" id="cd17318">
    <property type="entry name" value="MFS_SLC17"/>
    <property type="match status" value="1"/>
</dbReference>
<proteinExistence type="predicted"/>
<dbReference type="PANTHER" id="PTHR11662">
    <property type="entry name" value="SOLUTE CARRIER FAMILY 17"/>
    <property type="match status" value="1"/>
</dbReference>
<dbReference type="AlphaFoldDB" id="A0AAD4K5I8"/>
<dbReference type="InterPro" id="IPR036259">
    <property type="entry name" value="MFS_trans_sf"/>
</dbReference>
<sequence length="463" mass="50685">MLPQRVVVAIMCFLAIICAYTHRVSISHVITKLVVPINRTSDAIEQEAVCKVDGDTTSETKENKGEYTWSEQKQGYILGSFYFGYLISQLPGGILADKYGAKWVLGGCLLTSGLCTMLMPLAIKLGDEWGLMVIRILTGFAQGPLFPGCTSLLSAWVPANERGRLCAFAFSGVTIGTVVSNFSSGMMLHYFHWSVTFVVFGSTGAIWFIIFVFLCTSRPDQHPCIKPEELAYLTEALGERSTSKSAIPWKELLFSLPLVALVICQIGHDWGYYVMITCLPKYIADVIRFSIRSNGFVTALPFLAMFVCTNLAGLLADYIIQNKILSITNERKLYTFIAALGPGAFTVAASYAGCDKVLVIALFTIAMFLMGFYYAGQKLTPMDMSPSYAGTLMALSNGFGSFAGMLSPPIVSALTPHATMSEWRLVFWLGLILLVVSSVIFAIWGTGDVQAYDPSYKGEKKEG</sequence>
<dbReference type="GO" id="GO:0015293">
    <property type="term" value="F:symporter activity"/>
    <property type="evidence" value="ECO:0007669"/>
    <property type="project" value="UniProtKB-KW"/>
</dbReference>
<feature type="domain" description="Major facilitator superfamily (MFS) profile" evidence="9">
    <location>
        <begin position="7"/>
        <end position="449"/>
    </location>
</feature>
<feature type="transmembrane region" description="Helical" evidence="7">
    <location>
        <begin position="165"/>
        <end position="184"/>
    </location>
</feature>
<feature type="transmembrane region" description="Helical" evidence="7">
    <location>
        <begin position="357"/>
        <end position="376"/>
    </location>
</feature>
<feature type="transmembrane region" description="Helical" evidence="7">
    <location>
        <begin position="129"/>
        <end position="153"/>
    </location>
</feature>
<evidence type="ECO:0000256" key="4">
    <source>
        <dbReference type="ARBA" id="ARBA00022847"/>
    </source>
</evidence>
<accession>A0AAD4K5I8</accession>
<dbReference type="PANTHER" id="PTHR11662:SF415">
    <property type="entry name" value="AT30085P-RELATED"/>
    <property type="match status" value="1"/>
</dbReference>
<dbReference type="FunFam" id="1.20.1250.20:FF:000423">
    <property type="entry name" value="Putative inorganic phosphate cotransporter-like Protein"/>
    <property type="match status" value="1"/>
</dbReference>
<evidence type="ECO:0000259" key="9">
    <source>
        <dbReference type="PROSITE" id="PS50850"/>
    </source>
</evidence>
<evidence type="ECO:0000313" key="11">
    <source>
        <dbReference type="Proteomes" id="UP001200034"/>
    </source>
</evidence>
<name>A0AAD4K5I8_9MUSC</name>
<dbReference type="InterPro" id="IPR020846">
    <property type="entry name" value="MFS_dom"/>
</dbReference>
<evidence type="ECO:0000256" key="5">
    <source>
        <dbReference type="ARBA" id="ARBA00022989"/>
    </source>
</evidence>
<dbReference type="FunFam" id="1.20.1250.20:FF:000003">
    <property type="entry name" value="Solute carrier family 17 member 3"/>
    <property type="match status" value="1"/>
</dbReference>
<comment type="subcellular location">
    <subcellularLocation>
        <location evidence="1">Membrane</location>
        <topology evidence="1">Multi-pass membrane protein</topology>
    </subcellularLocation>
</comment>
<keyword evidence="8" id="KW-0732">Signal</keyword>
<evidence type="ECO:0000256" key="1">
    <source>
        <dbReference type="ARBA" id="ARBA00004141"/>
    </source>
</evidence>
<comment type="caution">
    <text evidence="10">The sequence shown here is derived from an EMBL/GenBank/DDBJ whole genome shotgun (WGS) entry which is preliminary data.</text>
</comment>
<evidence type="ECO:0000313" key="10">
    <source>
        <dbReference type="EMBL" id="KAH8377397.1"/>
    </source>
</evidence>
<keyword evidence="5 7" id="KW-1133">Transmembrane helix</keyword>
<dbReference type="GO" id="GO:0006820">
    <property type="term" value="P:monoatomic anion transport"/>
    <property type="evidence" value="ECO:0007669"/>
    <property type="project" value="TreeGrafter"/>
</dbReference>
<dbReference type="SUPFAM" id="SSF103473">
    <property type="entry name" value="MFS general substrate transporter"/>
    <property type="match status" value="1"/>
</dbReference>
<dbReference type="EMBL" id="JAJJHW010001127">
    <property type="protein sequence ID" value="KAH8377397.1"/>
    <property type="molecule type" value="Genomic_DNA"/>
</dbReference>
<keyword evidence="3 7" id="KW-0812">Transmembrane</keyword>
<feature type="transmembrane region" description="Helical" evidence="7">
    <location>
        <begin position="103"/>
        <end position="123"/>
    </location>
</feature>
<keyword evidence="11" id="KW-1185">Reference proteome</keyword>
<organism evidence="10 11">
    <name type="scientific">Drosophila rubida</name>
    <dbReference type="NCBI Taxonomy" id="30044"/>
    <lineage>
        <taxon>Eukaryota</taxon>
        <taxon>Metazoa</taxon>
        <taxon>Ecdysozoa</taxon>
        <taxon>Arthropoda</taxon>
        <taxon>Hexapoda</taxon>
        <taxon>Insecta</taxon>
        <taxon>Pterygota</taxon>
        <taxon>Neoptera</taxon>
        <taxon>Endopterygota</taxon>
        <taxon>Diptera</taxon>
        <taxon>Brachycera</taxon>
        <taxon>Muscomorpha</taxon>
        <taxon>Ephydroidea</taxon>
        <taxon>Drosophilidae</taxon>
        <taxon>Drosophila</taxon>
    </lineage>
</organism>
<feature type="chain" id="PRO_5042112721" description="Major facilitator superfamily (MFS) profile domain-containing protein" evidence="8">
    <location>
        <begin position="20"/>
        <end position="463"/>
    </location>
</feature>
<dbReference type="Gene3D" id="1.20.1250.20">
    <property type="entry name" value="MFS general substrate transporter like domains"/>
    <property type="match status" value="2"/>
</dbReference>
<evidence type="ECO:0000256" key="8">
    <source>
        <dbReference type="SAM" id="SignalP"/>
    </source>
</evidence>
<feature type="transmembrane region" description="Helical" evidence="7">
    <location>
        <begin position="190"/>
        <end position="216"/>
    </location>
</feature>
<feature type="transmembrane region" description="Helical" evidence="7">
    <location>
        <begin position="296"/>
        <end position="320"/>
    </location>
</feature>
<keyword evidence="6 7" id="KW-0472">Membrane</keyword>
<dbReference type="PROSITE" id="PS50850">
    <property type="entry name" value="MFS"/>
    <property type="match status" value="1"/>
</dbReference>
<gene>
    <name evidence="10" type="ORF">KR093_005289</name>
</gene>
<evidence type="ECO:0000256" key="6">
    <source>
        <dbReference type="ARBA" id="ARBA00023136"/>
    </source>
</evidence>